<evidence type="ECO:0000256" key="1">
    <source>
        <dbReference type="ARBA" id="ARBA00004651"/>
    </source>
</evidence>
<evidence type="ECO:0000313" key="9">
    <source>
        <dbReference type="EMBL" id="SHL15927.1"/>
    </source>
</evidence>
<evidence type="ECO:0000256" key="2">
    <source>
        <dbReference type="ARBA" id="ARBA00022475"/>
    </source>
</evidence>
<comment type="caution">
    <text evidence="8">The sequence shown here is derived from an EMBL/GenBank/DDBJ whole genome shotgun (WGS) entry which is preliminary data.</text>
</comment>
<keyword evidence="4 6" id="KW-1133">Transmembrane helix</keyword>
<dbReference type="RefSeq" id="WP_066071382.1">
    <property type="nucleotide sequence ID" value="NZ_FRBG01000013.1"/>
</dbReference>
<reference evidence="8 10" key="1">
    <citation type="submission" date="2016-02" db="EMBL/GenBank/DDBJ databases">
        <title>Draft genome sequence for Clostridium paradoxum JW-YL-7.</title>
        <authorList>
            <person name="Utturkar S.M."/>
            <person name="Lancaster A."/>
            <person name="Poole F.L."/>
            <person name="Adams M.W."/>
            <person name="Brown S.D."/>
        </authorList>
    </citation>
    <scope>NUCLEOTIDE SEQUENCE [LARGE SCALE GENOMIC DNA]</scope>
    <source>
        <strain evidence="8 10">JW-YL-7</strain>
    </source>
</reference>
<accession>A0A150FSB1</accession>
<comment type="subcellular location">
    <subcellularLocation>
        <location evidence="1">Cell membrane</location>
        <topology evidence="1">Multi-pass membrane protein</topology>
    </subcellularLocation>
</comment>
<reference evidence="9 11" key="2">
    <citation type="submission" date="2016-11" db="EMBL/GenBank/DDBJ databases">
        <authorList>
            <person name="Varghese N."/>
            <person name="Submissions S."/>
        </authorList>
    </citation>
    <scope>NUCLEOTIDE SEQUENCE [LARGE SCALE GENOMIC DNA]</scope>
    <source>
        <strain evidence="9 11">DSM 7308</strain>
    </source>
</reference>
<dbReference type="Pfam" id="PF02743">
    <property type="entry name" value="dCache_1"/>
    <property type="match status" value="1"/>
</dbReference>
<evidence type="ECO:0000313" key="8">
    <source>
        <dbReference type="EMBL" id="KXZ40468.1"/>
    </source>
</evidence>
<feature type="transmembrane region" description="Helical" evidence="6">
    <location>
        <begin position="12"/>
        <end position="32"/>
    </location>
</feature>
<dbReference type="Proteomes" id="UP000092605">
    <property type="component" value="Unassembled WGS sequence"/>
</dbReference>
<feature type="domain" description="Cache" evidence="7">
    <location>
        <begin position="38"/>
        <end position="253"/>
    </location>
</feature>
<dbReference type="Gene3D" id="3.30.450.20">
    <property type="entry name" value="PAS domain"/>
    <property type="match status" value="1"/>
</dbReference>
<evidence type="ECO:0000256" key="4">
    <source>
        <dbReference type="ARBA" id="ARBA00022989"/>
    </source>
</evidence>
<dbReference type="Proteomes" id="UP000323392">
    <property type="component" value="Unassembled WGS sequence"/>
</dbReference>
<name>A0A150FSB1_CLOPD</name>
<keyword evidence="5 6" id="KW-0472">Membrane</keyword>
<dbReference type="InterPro" id="IPR033479">
    <property type="entry name" value="dCache_1"/>
</dbReference>
<dbReference type="CDD" id="cd12913">
    <property type="entry name" value="PDC1_MCP_like"/>
    <property type="match status" value="1"/>
</dbReference>
<dbReference type="OrthoDB" id="9804955at2"/>
<dbReference type="EMBL" id="FRBG01000013">
    <property type="protein sequence ID" value="SHL15927.1"/>
    <property type="molecule type" value="Genomic_DNA"/>
</dbReference>
<evidence type="ECO:0000256" key="3">
    <source>
        <dbReference type="ARBA" id="ARBA00022692"/>
    </source>
</evidence>
<dbReference type="EMBL" id="LSFY01000001">
    <property type="protein sequence ID" value="KXZ40468.1"/>
    <property type="molecule type" value="Genomic_DNA"/>
</dbReference>
<evidence type="ECO:0000313" key="11">
    <source>
        <dbReference type="Proteomes" id="UP000323392"/>
    </source>
</evidence>
<evidence type="ECO:0000313" key="10">
    <source>
        <dbReference type="Proteomes" id="UP000092605"/>
    </source>
</evidence>
<organism evidence="8 10">
    <name type="scientific">Alkalithermobacter thermoalcaliphilus JW-YL-7 = DSM 7308</name>
    <dbReference type="NCBI Taxonomy" id="1121328"/>
    <lineage>
        <taxon>Bacteria</taxon>
        <taxon>Bacillati</taxon>
        <taxon>Bacillota</taxon>
        <taxon>Clostridia</taxon>
        <taxon>Peptostreptococcales</taxon>
        <taxon>Tepidibacteraceae</taxon>
        <taxon>Alkalithermobacter</taxon>
    </lineage>
</organism>
<gene>
    <name evidence="8" type="ORF">JWYL7_1543</name>
    <name evidence="9" type="ORF">SAMN05661008_01568</name>
</gene>
<keyword evidence="2" id="KW-1003">Cell membrane</keyword>
<dbReference type="AlphaFoldDB" id="A0A150FSB1"/>
<dbReference type="GO" id="GO:0005886">
    <property type="term" value="C:plasma membrane"/>
    <property type="evidence" value="ECO:0007669"/>
    <property type="project" value="UniProtKB-SubCell"/>
</dbReference>
<dbReference type="PATRIC" id="fig|1121328.3.peg.1554"/>
<sequence length="259" mass="30098" precursor="true">MNKKINSINFKIVLSILLCSIIIGTTVGSIILSRAKDIVKENIQKELMLILENKGYEFENVMDNISSLVENLSDTAVNLFDTKQFKENDLYLEKYISEMDKVIKRYSENTKQSVGTYITLNPELKNKAYGIWYTNINGKVEKQESITIEEFNRDNEYMNYYYKAVDNKAGTWIDPYMEDDINKYLISYTKPVYVDNLLIGVVGMDIDFDLVKNAVKEIKLYDTGYAFLLSKEYNFLVHPTFNINDNLKDVENRSLSLYS</sequence>
<proteinExistence type="predicted"/>
<dbReference type="STRING" id="1121328.JWYL7_1543"/>
<keyword evidence="11" id="KW-1185">Reference proteome</keyword>
<evidence type="ECO:0000256" key="6">
    <source>
        <dbReference type="SAM" id="Phobius"/>
    </source>
</evidence>
<protein>
    <submittedName>
        <fullName evidence="8 9">Cache domain-containing protein</fullName>
    </submittedName>
</protein>
<evidence type="ECO:0000259" key="7">
    <source>
        <dbReference type="Pfam" id="PF02743"/>
    </source>
</evidence>
<evidence type="ECO:0000256" key="5">
    <source>
        <dbReference type="ARBA" id="ARBA00023136"/>
    </source>
</evidence>
<keyword evidence="3 6" id="KW-0812">Transmembrane</keyword>